<keyword evidence="4" id="KW-1185">Reference proteome</keyword>
<dbReference type="SUPFAM" id="SSF110083">
    <property type="entry name" value="Peptidylarginine deiminase Pad4, middle domain"/>
    <property type="match status" value="1"/>
</dbReference>
<feature type="chain" id="PRO_5045066886" description="Protein-arginine deiminase C-terminal domain-containing protein" evidence="1">
    <location>
        <begin position="21"/>
        <end position="613"/>
    </location>
</feature>
<sequence>MALGSAVAVALPLAPVSAGAAVAAALTADTNRDGVLSAIDDAGEDRFTAARGAVMLANIDDDLVRCPKIKADGSQLTDLELEACNDAADDIVNGDADLLDLAKLDVAPAPGASAATVTVGPAARSKVRVFVKRGEAASDWAALPADGALSAQDVEAGATLGVEARDIIRDPKAWDGTVDVTLTVTGAGTVATDVVRLRVAPLLFVTDTMKVDKLMVADYETSIYQGRPVTAAPPGGVEPFREDLRKGLAKIGVEAPLYLLPAAHGRNSSFDKWTQDIMEPGYMSMPTTGGAEHRMRVYVRAPSRNTAADRDVNPYRSTGRTIFTVLRGKDVAGVQHYDPAYQPGSMNTFGSTGNYGSVPPYSYNGKNYPTGRKLFGAEKDFTADPAYNAMLANQGFQKPIVLDTSWLSVGHVDEFLSFTVSDSPRGWSLIAADPMLAENMLRDLVAKGLGDQNIAQAGLPGSNLPTMTVKEALKDERLRDGAHVAKRGINAALKILKKEIGLTDAEIVRVPVFYRSNTAPARNAQRLGAYLPDAANGIGTGEKVWFSPRQHGPTKNGVDVFEDVTEKALAKVGVQVHWVEDWQYAHSGSGEIHCVSNVERDLTSTLPWWTETA</sequence>
<dbReference type="EMBL" id="JAANNP010000041">
    <property type="protein sequence ID" value="NHC15618.1"/>
    <property type="molecule type" value="Genomic_DNA"/>
</dbReference>
<dbReference type="Pfam" id="PF03068">
    <property type="entry name" value="PAD"/>
    <property type="match status" value="1"/>
</dbReference>
<accession>A0ABX0H2G0</accession>
<evidence type="ECO:0000313" key="4">
    <source>
        <dbReference type="Proteomes" id="UP000800981"/>
    </source>
</evidence>
<protein>
    <recommendedName>
        <fullName evidence="2">Protein-arginine deiminase C-terminal domain-containing protein</fullName>
    </recommendedName>
</protein>
<dbReference type="Gene3D" id="2.60.40.1700">
    <property type="entry name" value="Protein-arginine deiminase, central domain"/>
    <property type="match status" value="1"/>
</dbReference>
<evidence type="ECO:0000256" key="1">
    <source>
        <dbReference type="SAM" id="SignalP"/>
    </source>
</evidence>
<dbReference type="InterPro" id="IPR036556">
    <property type="entry name" value="PAD_central_sf"/>
</dbReference>
<dbReference type="InterPro" id="IPR013530">
    <property type="entry name" value="PAD_C"/>
</dbReference>
<keyword evidence="1" id="KW-0732">Signal</keyword>
<dbReference type="PANTHER" id="PTHR10837">
    <property type="entry name" value="PEPTIDYLARGININE DEIMINASE"/>
    <property type="match status" value="1"/>
</dbReference>
<dbReference type="SUPFAM" id="SSF55909">
    <property type="entry name" value="Pentein"/>
    <property type="match status" value="1"/>
</dbReference>
<feature type="domain" description="Protein-arginine deiminase C-terminal" evidence="2">
    <location>
        <begin position="190"/>
        <end position="609"/>
    </location>
</feature>
<dbReference type="RefSeq" id="WP_166284118.1">
    <property type="nucleotide sequence ID" value="NZ_JAANNP010000041.1"/>
</dbReference>
<reference evidence="3 4" key="1">
    <citation type="submission" date="2020-03" db="EMBL/GenBank/DDBJ databases">
        <title>Two novel Motilibacter sp.</title>
        <authorList>
            <person name="Liu S."/>
        </authorList>
    </citation>
    <scope>NUCLEOTIDE SEQUENCE [LARGE SCALE GENOMIC DNA]</scope>
    <source>
        <strain evidence="3 4">E257</strain>
    </source>
</reference>
<proteinExistence type="predicted"/>
<comment type="caution">
    <text evidence="3">The sequence shown here is derived from an EMBL/GenBank/DDBJ whole genome shotgun (WGS) entry which is preliminary data.</text>
</comment>
<evidence type="ECO:0000259" key="2">
    <source>
        <dbReference type="Pfam" id="PF03068"/>
    </source>
</evidence>
<feature type="signal peptide" evidence="1">
    <location>
        <begin position="1"/>
        <end position="20"/>
    </location>
</feature>
<dbReference type="Proteomes" id="UP000800981">
    <property type="component" value="Unassembled WGS sequence"/>
</dbReference>
<dbReference type="PANTHER" id="PTHR10837:SF8">
    <property type="entry name" value="PROTEIN-ARGININE DEIMINASE"/>
    <property type="match status" value="1"/>
</dbReference>
<gene>
    <name evidence="3" type="ORF">G9H71_17695</name>
</gene>
<dbReference type="Gene3D" id="3.75.10.10">
    <property type="entry name" value="L-arginine/glycine Amidinotransferase, Chain A"/>
    <property type="match status" value="1"/>
</dbReference>
<organism evidence="3 4">
    <name type="scientific">Motilibacter deserti</name>
    <dbReference type="NCBI Taxonomy" id="2714956"/>
    <lineage>
        <taxon>Bacteria</taxon>
        <taxon>Bacillati</taxon>
        <taxon>Actinomycetota</taxon>
        <taxon>Actinomycetes</taxon>
        <taxon>Motilibacterales</taxon>
        <taxon>Motilibacteraceae</taxon>
        <taxon>Motilibacter</taxon>
    </lineage>
</organism>
<name>A0ABX0H2G0_9ACTN</name>
<dbReference type="InterPro" id="IPR004303">
    <property type="entry name" value="PAD"/>
</dbReference>
<evidence type="ECO:0000313" key="3">
    <source>
        <dbReference type="EMBL" id="NHC15618.1"/>
    </source>
</evidence>